<dbReference type="InterPro" id="IPR010827">
    <property type="entry name" value="BamA/TamA_POTRA"/>
</dbReference>
<dbReference type="Proteomes" id="UP001596161">
    <property type="component" value="Unassembled WGS sequence"/>
</dbReference>
<gene>
    <name evidence="3" type="ORF">ACFPIB_10160</name>
</gene>
<keyword evidence="4" id="KW-1185">Reference proteome</keyword>
<dbReference type="RefSeq" id="WP_378017341.1">
    <property type="nucleotide sequence ID" value="NZ_JBHSKT010000005.1"/>
</dbReference>
<comment type="caution">
    <text evidence="3">The sequence shown here is derived from an EMBL/GenBank/DDBJ whole genome shotgun (WGS) entry which is preliminary data.</text>
</comment>
<feature type="domain" description="POTRA" evidence="2">
    <location>
        <begin position="240"/>
        <end position="308"/>
    </location>
</feature>
<feature type="region of interest" description="Disordered" evidence="1">
    <location>
        <begin position="67"/>
        <end position="87"/>
    </location>
</feature>
<proteinExistence type="predicted"/>
<evidence type="ECO:0000313" key="3">
    <source>
        <dbReference type="EMBL" id="MFC5270973.1"/>
    </source>
</evidence>
<reference evidence="4" key="1">
    <citation type="journal article" date="2019" name="Int. J. Syst. Evol. Microbiol.">
        <title>The Global Catalogue of Microorganisms (GCM) 10K type strain sequencing project: providing services to taxonomists for standard genome sequencing and annotation.</title>
        <authorList>
            <consortium name="The Broad Institute Genomics Platform"/>
            <consortium name="The Broad Institute Genome Sequencing Center for Infectious Disease"/>
            <person name="Wu L."/>
            <person name="Ma J."/>
        </authorList>
    </citation>
    <scope>NUCLEOTIDE SEQUENCE [LARGE SCALE GENOMIC DNA]</scope>
    <source>
        <strain evidence="4">KACC 12602</strain>
    </source>
</reference>
<evidence type="ECO:0000256" key="1">
    <source>
        <dbReference type="SAM" id="MobiDB-lite"/>
    </source>
</evidence>
<dbReference type="Gene3D" id="3.10.20.310">
    <property type="entry name" value="membrane protein fhac"/>
    <property type="match status" value="1"/>
</dbReference>
<evidence type="ECO:0000313" key="4">
    <source>
        <dbReference type="Proteomes" id="UP001596161"/>
    </source>
</evidence>
<dbReference type="Pfam" id="PF07244">
    <property type="entry name" value="POTRA"/>
    <property type="match status" value="1"/>
</dbReference>
<name>A0ABW0ECK2_9BACT</name>
<sequence length="648" mass="73868">MQAFSLFFFSNQTSFRKLKAAFLKFPITNNQQGTTNNEFRQRYKLIAAFLFFAFVLQAAQAQNPVSLPTQPSGLPPAQPKPSKIAQQKVPLKLRASETDKVILKKYRFKRDAPDSISALQEVRGLILALHDDGYLTASADTFFRKNDTLFVDMFVGQQFNWVALKNGNLSEGLLQKAGFKEKFYRNRPFKPDDFVKLQKRVVEYAEDSGYPFAAVRLDSIQLYNGQIAAIAKVERGPLITFDSIIVEGKTKTKSKFLSRYLQIRVGQPYEHRKVESSFQLLRQLPYLNVSRRPQVRFAENKARLYYFIEDRNANQIDALIGVLPPDEGAANQKPLLIWEGNINIRNIKGTGIQLGLQARKVDRNSQILDANYLQPNILGSPLEMGFNFNLYKQDTTFINIKPRLQFSYYTTRYGKITFFGETRNSRLLSTENLKNLTAIPEFADVKYTALGGAYLWNNLDDFYFPRKGFLATGQVALGNKVISRNAAIEPQSVYDSLKLRSTQFTGSLRLENYFPIGKNGVLLTRFRSETVQNDQIFRNDMFRLGGLNLLRGFNDFEFYASTYFLGTLEYRFFTAEDSYLLLFYDQAYYQSKLPGSFNEDLPLGLGAGVSFGTPAGVFQFIYSVGRSEVQPNLSLSNSRVHFGLASKF</sequence>
<evidence type="ECO:0000259" key="2">
    <source>
        <dbReference type="Pfam" id="PF07244"/>
    </source>
</evidence>
<organism evidence="3 4">
    <name type="scientific">Adhaeribacter terreus</name>
    <dbReference type="NCBI Taxonomy" id="529703"/>
    <lineage>
        <taxon>Bacteria</taxon>
        <taxon>Pseudomonadati</taxon>
        <taxon>Bacteroidota</taxon>
        <taxon>Cytophagia</taxon>
        <taxon>Cytophagales</taxon>
        <taxon>Hymenobacteraceae</taxon>
        <taxon>Adhaeribacter</taxon>
    </lineage>
</organism>
<dbReference type="Gene3D" id="2.40.160.50">
    <property type="entry name" value="membrane protein fhac: a member of the omp85/tpsb transporter family"/>
    <property type="match status" value="1"/>
</dbReference>
<protein>
    <submittedName>
        <fullName evidence="3">POTRA domain-containing protein</fullName>
    </submittedName>
</protein>
<dbReference type="EMBL" id="JBHSKT010000005">
    <property type="protein sequence ID" value="MFC5270973.1"/>
    <property type="molecule type" value="Genomic_DNA"/>
</dbReference>
<accession>A0ABW0ECK2</accession>